<dbReference type="PATRIC" id="fig|443610.3.peg.3973"/>
<dbReference type="OrthoDB" id="7950406at2"/>
<feature type="region of interest" description="Disordered" evidence="1">
    <location>
        <begin position="61"/>
        <end position="171"/>
    </location>
</feature>
<organism evidence="2 3">
    <name type="scientific">Devosia geojensis</name>
    <dbReference type="NCBI Taxonomy" id="443610"/>
    <lineage>
        <taxon>Bacteria</taxon>
        <taxon>Pseudomonadati</taxon>
        <taxon>Pseudomonadota</taxon>
        <taxon>Alphaproteobacteria</taxon>
        <taxon>Hyphomicrobiales</taxon>
        <taxon>Devosiaceae</taxon>
        <taxon>Devosia</taxon>
    </lineage>
</organism>
<feature type="region of interest" description="Disordered" evidence="1">
    <location>
        <begin position="262"/>
        <end position="292"/>
    </location>
</feature>
<dbReference type="EMBL" id="JZEX01000075">
    <property type="protein sequence ID" value="KKB12485.1"/>
    <property type="molecule type" value="Genomic_DNA"/>
</dbReference>
<dbReference type="AlphaFoldDB" id="A0A0F5FV82"/>
<name>A0A0F5FV82_9HYPH</name>
<evidence type="ECO:0000313" key="2">
    <source>
        <dbReference type="EMBL" id="KKB12485.1"/>
    </source>
</evidence>
<comment type="caution">
    <text evidence="2">The sequence shown here is derived from an EMBL/GenBank/DDBJ whole genome shotgun (WGS) entry which is preliminary data.</text>
</comment>
<dbReference type="STRING" id="443610.VE25_07060"/>
<sequence>MQISRRVTNGLAWAGLFIVVGVPSADIITAQFMGERETIGSAVAGGAPIVLDVGEKPRLDQTTTASVDEDAVPTAPTPAPAPQRTQVAETSADPVDQYLQSGRKLPSYISGGEETATAPQPQPVAPSEPAEVAATPAPQPVQPTPAGAASEPTDVAAVPQPGNNATVTAPARPPAAPPIEVAAIDPNARIAPVPMPLSMRPTPRSEPTIARTEPVVIPSSVQAPASGYPVAPPQAVAGYGDVVTAEELEDWESGPLSEFLRQRGGGRIDPDYDPNGFFLDQGPNSRADYRREPPPIVSVYPLY</sequence>
<keyword evidence="3" id="KW-1185">Reference proteome</keyword>
<dbReference type="RefSeq" id="WP_046107907.1">
    <property type="nucleotide sequence ID" value="NZ_JZEX01000075.1"/>
</dbReference>
<gene>
    <name evidence="2" type="ORF">VE25_07060</name>
</gene>
<accession>A0A0F5FV82</accession>
<feature type="compositionally biased region" description="Low complexity" evidence="1">
    <location>
        <begin position="127"/>
        <end position="136"/>
    </location>
</feature>
<reference evidence="2 3" key="1">
    <citation type="submission" date="2015-03" db="EMBL/GenBank/DDBJ databases">
        <authorList>
            <person name="Hassan Y.I."/>
            <person name="Lepp D."/>
            <person name="Li X.-Z."/>
            <person name="Zhou T."/>
        </authorList>
    </citation>
    <scope>NUCLEOTIDE SEQUENCE [LARGE SCALE GENOMIC DNA]</scope>
    <source>
        <strain evidence="2 3">BD-c194</strain>
    </source>
</reference>
<protein>
    <submittedName>
        <fullName evidence="2">Uncharacterized protein</fullName>
    </submittedName>
</protein>
<dbReference type="Proteomes" id="UP000033632">
    <property type="component" value="Unassembled WGS sequence"/>
</dbReference>
<evidence type="ECO:0000313" key="3">
    <source>
        <dbReference type="Proteomes" id="UP000033632"/>
    </source>
</evidence>
<evidence type="ECO:0000256" key="1">
    <source>
        <dbReference type="SAM" id="MobiDB-lite"/>
    </source>
</evidence>
<proteinExistence type="predicted"/>